<evidence type="ECO:0000313" key="2">
    <source>
        <dbReference type="Proteomes" id="UP000199370"/>
    </source>
</evidence>
<dbReference type="PANTHER" id="PTHR12526">
    <property type="entry name" value="GLYCOSYLTRANSFERASE"/>
    <property type="match status" value="1"/>
</dbReference>
<dbReference type="Gene3D" id="3.40.50.2000">
    <property type="entry name" value="Glycogen Phosphorylase B"/>
    <property type="match status" value="2"/>
</dbReference>
<dbReference type="OrthoDB" id="132546at2157"/>
<keyword evidence="1" id="KW-0808">Transferase</keyword>
<proteinExistence type="predicted"/>
<protein>
    <submittedName>
        <fullName evidence="1">Glycosyltransferase involved in cell wall bisynthesis</fullName>
    </submittedName>
</protein>
<sequence>MKVTILCYNLSNNCVGRGMVLAEIVKRNHDVELVGPIFGDGIWDPMADRDYIRGVEMSSRTYGFPHKAPELLSMIDGDVIYAAKPKFASYGVALLKKLADDYPIVLDIDDWERGLTIGSQSPARAYLEGIPRLGTVNSLYFTRLCEEFSSVADAITVSNTFLREKFGGQLLYHARDTDKFDPDKYDKFACRRELGLPTDKNIVLFSGTPRPHKGIQDLAQAMQRLDRNDTIGVVVGASDDDIERFPALREMEVYGRQPFDDIPKWVASADIVAIPQRRTRRTVGQMPAKLFDAMAMGKCIVSTDVCDIPTVLDGTGFTVDSNSPGQLADAFSVLLNDREKIDAAGEEARQRCEEKYSYSRYGDELDMLMKQSA</sequence>
<dbReference type="STRING" id="996166.SAMN05192554_1493"/>
<dbReference type="SUPFAM" id="SSF53756">
    <property type="entry name" value="UDP-Glycosyltransferase/glycogen phosphorylase"/>
    <property type="match status" value="1"/>
</dbReference>
<dbReference type="Pfam" id="PF13692">
    <property type="entry name" value="Glyco_trans_1_4"/>
    <property type="match status" value="1"/>
</dbReference>
<dbReference type="EMBL" id="FNIA01000049">
    <property type="protein sequence ID" value="SDN49615.1"/>
    <property type="molecule type" value="Genomic_DNA"/>
</dbReference>
<dbReference type="CDD" id="cd03801">
    <property type="entry name" value="GT4_PimA-like"/>
    <property type="match status" value="1"/>
</dbReference>
<keyword evidence="2" id="KW-1185">Reference proteome</keyword>
<accession>A0A1H0BVJ6</accession>
<reference evidence="1 2" key="1">
    <citation type="submission" date="2016-10" db="EMBL/GenBank/DDBJ databases">
        <authorList>
            <person name="de Groot N.N."/>
        </authorList>
    </citation>
    <scope>NUCLEOTIDE SEQUENCE [LARGE SCALE GENOMIC DNA]</scope>
    <source>
        <strain evidence="2">EB21,IBRC-M 10013,KCTC 4048</strain>
    </source>
</reference>
<dbReference type="AlphaFoldDB" id="A0A1H0BVJ6"/>
<gene>
    <name evidence="1" type="ORF">SAMN05192554_1493</name>
</gene>
<dbReference type="Proteomes" id="UP000199370">
    <property type="component" value="Unassembled WGS sequence"/>
</dbReference>
<dbReference type="RefSeq" id="WP_089736585.1">
    <property type="nucleotide sequence ID" value="NZ_FNIA01000049.1"/>
</dbReference>
<dbReference type="GO" id="GO:0016740">
    <property type="term" value="F:transferase activity"/>
    <property type="evidence" value="ECO:0007669"/>
    <property type="project" value="UniProtKB-KW"/>
</dbReference>
<evidence type="ECO:0000313" key="1">
    <source>
        <dbReference type="EMBL" id="SDN49615.1"/>
    </source>
</evidence>
<name>A0A1H0BVJ6_9EURY</name>
<organism evidence="1 2">
    <name type="scientific">Haloarchaeobius iranensis</name>
    <dbReference type="NCBI Taxonomy" id="996166"/>
    <lineage>
        <taxon>Archaea</taxon>
        <taxon>Methanobacteriati</taxon>
        <taxon>Methanobacteriota</taxon>
        <taxon>Stenosarchaea group</taxon>
        <taxon>Halobacteria</taxon>
        <taxon>Halobacteriales</taxon>
        <taxon>Halorubellaceae</taxon>
        <taxon>Haloarchaeobius</taxon>
    </lineage>
</organism>